<evidence type="ECO:0000256" key="9">
    <source>
        <dbReference type="ARBA" id="ARBA00023316"/>
    </source>
</evidence>
<dbReference type="Gene3D" id="3.65.10.10">
    <property type="entry name" value="Enolpyruvate transferase domain"/>
    <property type="match status" value="2"/>
</dbReference>
<feature type="binding site" evidence="12">
    <location>
        <begin position="121"/>
        <end position="125"/>
    </location>
    <ligand>
        <name>UDP-N-acetyl-alpha-D-glucosamine</name>
        <dbReference type="ChEBI" id="CHEBI:57705"/>
    </ligand>
</feature>
<dbReference type="UniPathway" id="UPA00219"/>
<gene>
    <name evidence="14" type="primary">murAA</name>
    <name evidence="12" type="synonym">murA</name>
    <name evidence="14" type="ORF">RBATCC27255_00793</name>
</gene>
<sequence>MSKLLVTGGKKLDGEVEVQGAKNSALPIIAASILTKGENVIYNCPSLSDVDASVNILRYLGCAVTRYGKTLLISCDGINRFDVPDELMRKTRSSIVLLGAVLARTGRARLSFPGGCEIGSRPIDLHLNSLREMGADIREKHGYLECFAPKGLYGTKITLSFPSVGATEDIMIAACLAKGTTTIINAAREPEICDLADYLNSCGADISGAGEGIVVIEGVGSLSGSVHTVIPDRIVAATLMSCAAVTGSKIVLNGIISSHLAAIIPTFKSAGCRIRISDGNLEITAPERLKSMKTIRTMPFPGFPTDAQAPMLAASCVADGTTVFVENIFENRYRHVPELVRMGANVKTEGKVAVVEGVNMLYGASVEAPDLRGGAALVIAGLCADGKTEIGGAEYIERGYECIELVLSTLGADIKKI</sequence>
<dbReference type="HAMAP" id="MF_00111">
    <property type="entry name" value="MurA"/>
    <property type="match status" value="1"/>
</dbReference>
<evidence type="ECO:0000256" key="10">
    <source>
        <dbReference type="ARBA" id="ARBA00038367"/>
    </source>
</evidence>
<dbReference type="RefSeq" id="WP_101028856.1">
    <property type="nucleotide sequence ID" value="NZ_CABMMZ010000039.1"/>
</dbReference>
<dbReference type="NCBIfam" id="NF006873">
    <property type="entry name" value="PRK09369.1"/>
    <property type="match status" value="1"/>
</dbReference>
<keyword evidence="5 12" id="KW-0808">Transferase</keyword>
<keyword evidence="3 12" id="KW-0963">Cytoplasm</keyword>
<keyword evidence="15" id="KW-1185">Reference proteome</keyword>
<organism evidence="14 15">
    <name type="scientific">Ruminococcus bromii</name>
    <dbReference type="NCBI Taxonomy" id="40518"/>
    <lineage>
        <taxon>Bacteria</taxon>
        <taxon>Bacillati</taxon>
        <taxon>Bacillota</taxon>
        <taxon>Clostridia</taxon>
        <taxon>Eubacteriales</taxon>
        <taxon>Oscillospiraceae</taxon>
        <taxon>Ruminococcus</taxon>
    </lineage>
</organism>
<feature type="binding site" evidence="12">
    <location>
        <position position="306"/>
    </location>
    <ligand>
        <name>UDP-N-acetyl-alpha-D-glucosamine</name>
        <dbReference type="ChEBI" id="CHEBI:57705"/>
    </ligand>
</feature>
<dbReference type="InterPro" id="IPR005750">
    <property type="entry name" value="UDP_GlcNAc_COvinyl_MurA"/>
</dbReference>
<comment type="pathway">
    <text evidence="2 12">Cell wall biogenesis; peptidoglycan biosynthesis.</text>
</comment>
<reference evidence="14" key="1">
    <citation type="journal article" date="2018" name="Environ. Microbiol.">
        <title>Sporulation capability and amylosome conservation among diverse human colonic and rumen isolates of the keystone starch-degrader Ruminococcus bromii.</title>
        <authorList>
            <person name="Mukhopadhya I."/>
            <person name="Morais S."/>
            <person name="Laverde-Gomez J."/>
            <person name="Sheridan P.O."/>
            <person name="Walker A.W."/>
            <person name="Kelly W."/>
            <person name="Klieve A.V."/>
            <person name="Ouwerkerk D."/>
            <person name="Duncan S.H."/>
            <person name="Louis P."/>
            <person name="Koropatkin N."/>
            <person name="Cockburn D."/>
            <person name="Kibler R."/>
            <person name="Cooper P.J."/>
            <person name="Sandoval C."/>
            <person name="Crost E."/>
            <person name="Juge N."/>
            <person name="Bayer E.A."/>
            <person name="Flint H.J."/>
        </authorList>
    </citation>
    <scope>NUCLEOTIDE SEQUENCE [LARGE SCALE GENOMIC DNA]</scope>
    <source>
        <strain evidence="14">ATCC 27255</strain>
    </source>
</reference>
<evidence type="ECO:0000256" key="12">
    <source>
        <dbReference type="HAMAP-Rule" id="MF_00111"/>
    </source>
</evidence>
<keyword evidence="7 12" id="KW-0573">Peptidoglycan synthesis</keyword>
<keyword evidence="9 12" id="KW-0961">Cell wall biogenesis/degradation</keyword>
<evidence type="ECO:0000256" key="11">
    <source>
        <dbReference type="ARBA" id="ARBA00047527"/>
    </source>
</evidence>
<dbReference type="GO" id="GO:0009252">
    <property type="term" value="P:peptidoglycan biosynthetic process"/>
    <property type="evidence" value="ECO:0007669"/>
    <property type="project" value="UniProtKB-UniRule"/>
</dbReference>
<accession>A0A2N0UWR8</accession>
<evidence type="ECO:0000256" key="7">
    <source>
        <dbReference type="ARBA" id="ARBA00022984"/>
    </source>
</evidence>
<feature type="modified residue" description="2-(S-cysteinyl)pyruvic acid O-phosphothioketal" evidence="12">
    <location>
        <position position="116"/>
    </location>
</feature>
<dbReference type="GO" id="GO:0008360">
    <property type="term" value="P:regulation of cell shape"/>
    <property type="evidence" value="ECO:0007669"/>
    <property type="project" value="UniProtKB-KW"/>
</dbReference>
<evidence type="ECO:0000259" key="13">
    <source>
        <dbReference type="Pfam" id="PF00275"/>
    </source>
</evidence>
<dbReference type="InterPro" id="IPR013792">
    <property type="entry name" value="RNA3'P_cycl/enolpyr_Trfase_a/b"/>
</dbReference>
<dbReference type="AlphaFoldDB" id="A0A2N0UWR8"/>
<evidence type="ECO:0000256" key="6">
    <source>
        <dbReference type="ARBA" id="ARBA00022960"/>
    </source>
</evidence>
<evidence type="ECO:0000256" key="2">
    <source>
        <dbReference type="ARBA" id="ARBA00004752"/>
    </source>
</evidence>
<feature type="active site" description="Proton donor" evidence="12">
    <location>
        <position position="116"/>
    </location>
</feature>
<evidence type="ECO:0000313" key="14">
    <source>
        <dbReference type="EMBL" id="PKD31413.1"/>
    </source>
</evidence>
<feature type="binding site" evidence="12">
    <location>
        <begin position="22"/>
        <end position="23"/>
    </location>
    <ligand>
        <name>phosphoenolpyruvate</name>
        <dbReference type="ChEBI" id="CHEBI:58702"/>
    </ligand>
</feature>
<dbReference type="EC" id="2.5.1.7" evidence="12"/>
<evidence type="ECO:0000256" key="4">
    <source>
        <dbReference type="ARBA" id="ARBA00022618"/>
    </source>
</evidence>
<dbReference type="PANTHER" id="PTHR43783:SF1">
    <property type="entry name" value="UDP-N-ACETYLGLUCOSAMINE 1-CARBOXYVINYLTRANSFERASE"/>
    <property type="match status" value="1"/>
</dbReference>
<dbReference type="PANTHER" id="PTHR43783">
    <property type="entry name" value="UDP-N-ACETYLGLUCOSAMINE 1-CARBOXYVINYLTRANSFERASE"/>
    <property type="match status" value="1"/>
</dbReference>
<dbReference type="GO" id="GO:0019277">
    <property type="term" value="P:UDP-N-acetylgalactosamine biosynthetic process"/>
    <property type="evidence" value="ECO:0007669"/>
    <property type="project" value="InterPro"/>
</dbReference>
<dbReference type="GO" id="GO:0071555">
    <property type="term" value="P:cell wall organization"/>
    <property type="evidence" value="ECO:0007669"/>
    <property type="project" value="UniProtKB-KW"/>
</dbReference>
<dbReference type="Pfam" id="PF00275">
    <property type="entry name" value="EPSP_synthase"/>
    <property type="match status" value="1"/>
</dbReference>
<dbReference type="SUPFAM" id="SSF55205">
    <property type="entry name" value="EPT/RTPC-like"/>
    <property type="match status" value="1"/>
</dbReference>
<comment type="similarity">
    <text evidence="10 12">Belongs to the EPSP synthase family. MurA subfamily.</text>
</comment>
<feature type="binding site" evidence="12">
    <location>
        <position position="92"/>
    </location>
    <ligand>
        <name>UDP-N-acetyl-alpha-D-glucosamine</name>
        <dbReference type="ChEBI" id="CHEBI:57705"/>
    </ligand>
</feature>
<dbReference type="NCBIfam" id="TIGR01072">
    <property type="entry name" value="murA"/>
    <property type="match status" value="1"/>
</dbReference>
<name>A0A2N0UWR8_9FIRM</name>
<evidence type="ECO:0000256" key="8">
    <source>
        <dbReference type="ARBA" id="ARBA00023306"/>
    </source>
</evidence>
<comment type="subcellular location">
    <subcellularLocation>
        <location evidence="1 12">Cytoplasm</location>
    </subcellularLocation>
</comment>
<feature type="binding site" evidence="12">
    <location>
        <position position="328"/>
    </location>
    <ligand>
        <name>UDP-N-acetyl-alpha-D-glucosamine</name>
        <dbReference type="ChEBI" id="CHEBI:57705"/>
    </ligand>
</feature>
<evidence type="ECO:0000256" key="3">
    <source>
        <dbReference type="ARBA" id="ARBA00022490"/>
    </source>
</evidence>
<dbReference type="InterPro" id="IPR001986">
    <property type="entry name" value="Enolpyruvate_Tfrase_dom"/>
</dbReference>
<comment type="catalytic activity">
    <reaction evidence="11 12">
        <text>phosphoenolpyruvate + UDP-N-acetyl-alpha-D-glucosamine = UDP-N-acetyl-3-O-(1-carboxyvinyl)-alpha-D-glucosamine + phosphate</text>
        <dbReference type="Rhea" id="RHEA:18681"/>
        <dbReference type="ChEBI" id="CHEBI:43474"/>
        <dbReference type="ChEBI" id="CHEBI:57705"/>
        <dbReference type="ChEBI" id="CHEBI:58702"/>
        <dbReference type="ChEBI" id="CHEBI:68483"/>
        <dbReference type="EC" id="2.5.1.7"/>
    </reaction>
</comment>
<dbReference type="GO" id="GO:0051301">
    <property type="term" value="P:cell division"/>
    <property type="evidence" value="ECO:0007669"/>
    <property type="project" value="UniProtKB-KW"/>
</dbReference>
<evidence type="ECO:0000313" key="15">
    <source>
        <dbReference type="Proteomes" id="UP000233425"/>
    </source>
</evidence>
<dbReference type="InterPro" id="IPR036968">
    <property type="entry name" value="Enolpyruvate_Tfrase_sf"/>
</dbReference>
<feature type="domain" description="Enolpyruvate transferase" evidence="13">
    <location>
        <begin position="6"/>
        <end position="404"/>
    </location>
</feature>
<keyword evidence="4 12" id="KW-0132">Cell division</keyword>
<dbReference type="CDD" id="cd01555">
    <property type="entry name" value="UdpNAET"/>
    <property type="match status" value="1"/>
</dbReference>
<dbReference type="GO" id="GO:0008760">
    <property type="term" value="F:UDP-N-acetylglucosamine 1-carboxyvinyltransferase activity"/>
    <property type="evidence" value="ECO:0007669"/>
    <property type="project" value="UniProtKB-UniRule"/>
</dbReference>
<evidence type="ECO:0000256" key="1">
    <source>
        <dbReference type="ARBA" id="ARBA00004496"/>
    </source>
</evidence>
<proteinExistence type="inferred from homology"/>
<evidence type="ECO:0000256" key="5">
    <source>
        <dbReference type="ARBA" id="ARBA00022679"/>
    </source>
</evidence>
<dbReference type="GO" id="GO:0005737">
    <property type="term" value="C:cytoplasm"/>
    <property type="evidence" value="ECO:0007669"/>
    <property type="project" value="UniProtKB-SubCell"/>
</dbReference>
<protein>
    <recommendedName>
        <fullName evidence="12">UDP-N-acetylglucosamine 1-carboxyvinyltransferase</fullName>
        <ecNumber evidence="12">2.5.1.7</ecNumber>
    </recommendedName>
    <alternativeName>
        <fullName evidence="12">Enoylpyruvate transferase</fullName>
    </alternativeName>
    <alternativeName>
        <fullName evidence="12">UDP-N-acetylglucosamine enolpyruvyl transferase</fullName>
        <shortName evidence="12">EPT</shortName>
    </alternativeName>
</protein>
<comment type="function">
    <text evidence="12">Cell wall formation. Adds enolpyruvyl to UDP-N-acetylglucosamine.</text>
</comment>
<keyword evidence="6 12" id="KW-0133">Cell shape</keyword>
<dbReference type="EMBL" id="NNSR01000039">
    <property type="protein sequence ID" value="PKD31413.1"/>
    <property type="molecule type" value="Genomic_DNA"/>
</dbReference>
<keyword evidence="8 12" id="KW-0131">Cell cycle</keyword>
<keyword evidence="12" id="KW-0670">Pyruvate</keyword>
<dbReference type="InterPro" id="IPR050068">
    <property type="entry name" value="MurA_subfamily"/>
</dbReference>
<comment type="caution">
    <text evidence="14">The sequence shown here is derived from an EMBL/GenBank/DDBJ whole genome shotgun (WGS) entry which is preliminary data.</text>
</comment>
<comment type="caution">
    <text evidence="12">Lacks conserved residue(s) required for the propagation of feature annotation.</text>
</comment>
<dbReference type="Proteomes" id="UP000233425">
    <property type="component" value="Unassembled WGS sequence"/>
</dbReference>